<dbReference type="Pfam" id="PF13249">
    <property type="entry name" value="SQHop_cyclase_N"/>
    <property type="match status" value="1"/>
</dbReference>
<dbReference type="SFLD" id="SFLDG01016">
    <property type="entry name" value="Prenyltransferase_Like_2"/>
    <property type="match status" value="1"/>
</dbReference>
<dbReference type="PANTHER" id="PTHR11764:SF20">
    <property type="entry name" value="LANOSTEROL SYNTHASE"/>
    <property type="match status" value="1"/>
</dbReference>
<dbReference type="Proteomes" id="UP000620046">
    <property type="component" value="Unassembled WGS sequence"/>
</dbReference>
<dbReference type="InterPro" id="IPR008930">
    <property type="entry name" value="Terpenoid_cyclase/PrenylTrfase"/>
</dbReference>
<dbReference type="NCBIfam" id="TIGR01787">
    <property type="entry name" value="squalene_cyclas"/>
    <property type="match status" value="1"/>
</dbReference>
<sequence>MNPFSKTATVATDDLSTRDLFGSAKNSTMDQAIERGRAALLGRQHEDGHWCFELESDCTITAEYILMMHYMDDIDDVLQEKMARYLRATQVKDGHGGWSQYYGGDLDLSCTIKGYYALKAAGDDPEAEHMRIARKAILAHGGAAKANVFTRILLALFEQVPWRATPYVPVEIMLLPRWFPFHIDKISYWARTTLVPLTILCSLKAKAANPRKVHIRELFVTPPEQERHYFLCGGLLNRTFLAVDKIARAIIDPFIPKSVRQRAVKKAVDWFMPRLNGEDGIGAIFPPMVNSLEAMALLGYPKDHPARQTCLRSIQKLVVHRADGSAYCQPCVSPIWDTVWSALTLMHTSDDAHTQGAIDKSIDWLVSKQELELKGDWAVRAPDLKPGGWAFQYNNAYYPDIDDTAVAAALLHIQDRRRGEPGRHRVNIDRAADWMIGLQSKNGGFAAFDADNTYYYLNAIPFADHGALLDPPTEDVSGRVIAALGVLDRPQDREALRRSVDYLRTTQLEDGSFWGRWGSNYIYGTWSVLAGLALAGEDPKQPMIRKAVEWLRSRQNTDGGWGETNNSYIDPALRGSHGGMSTSQSTAWALLAQMAIGEVDSESVRRGIEFLLANQQSDGFWSNPMHNAPGFPRVYYLKYHGYTAYFPLWALSRYRQLLSSAAA</sequence>
<evidence type="ECO:0000256" key="4">
    <source>
        <dbReference type="ARBA" id="ARBA00023235"/>
    </source>
</evidence>
<keyword evidence="8" id="KW-1185">Reference proteome</keyword>
<evidence type="ECO:0000256" key="2">
    <source>
        <dbReference type="ARBA" id="ARBA00009755"/>
    </source>
</evidence>
<dbReference type="SUPFAM" id="SSF48239">
    <property type="entry name" value="Terpenoid cyclases/Protein prenyltransferases"/>
    <property type="match status" value="2"/>
</dbReference>
<organism evidence="7 8">
    <name type="scientific">Dyella nitratireducens</name>
    <dbReference type="NCBI Taxonomy" id="1849580"/>
    <lineage>
        <taxon>Bacteria</taxon>
        <taxon>Pseudomonadati</taxon>
        <taxon>Pseudomonadota</taxon>
        <taxon>Gammaproteobacteria</taxon>
        <taxon>Lysobacterales</taxon>
        <taxon>Rhodanobacteraceae</taxon>
        <taxon>Dyella</taxon>
    </lineage>
</organism>
<dbReference type="RefSeq" id="WP_188793474.1">
    <property type="nucleotide sequence ID" value="NZ_BMJA01000001.1"/>
</dbReference>
<feature type="domain" description="Squalene cyclase C-terminal" evidence="5">
    <location>
        <begin position="332"/>
        <end position="656"/>
    </location>
</feature>
<keyword evidence="3" id="KW-0677">Repeat</keyword>
<dbReference type="CDD" id="cd02892">
    <property type="entry name" value="SQCY_1"/>
    <property type="match status" value="1"/>
</dbReference>
<comment type="caution">
    <text evidence="7">The sequence shown here is derived from an EMBL/GenBank/DDBJ whole genome shotgun (WGS) entry which is preliminary data.</text>
</comment>
<evidence type="ECO:0000256" key="1">
    <source>
        <dbReference type="ARBA" id="ARBA00004999"/>
    </source>
</evidence>
<comment type="similarity">
    <text evidence="2">Belongs to the terpene cyclase/mutase family.</text>
</comment>
<evidence type="ECO:0000313" key="7">
    <source>
        <dbReference type="EMBL" id="GGA26139.1"/>
    </source>
</evidence>
<dbReference type="InterPro" id="IPR018333">
    <property type="entry name" value="Squalene_cyclase"/>
</dbReference>
<evidence type="ECO:0000256" key="3">
    <source>
        <dbReference type="ARBA" id="ARBA00022737"/>
    </source>
</evidence>
<feature type="domain" description="Squalene cyclase N-terminal" evidence="6">
    <location>
        <begin position="33"/>
        <end position="322"/>
    </location>
</feature>
<proteinExistence type="inferred from homology"/>
<evidence type="ECO:0000259" key="5">
    <source>
        <dbReference type="Pfam" id="PF13243"/>
    </source>
</evidence>
<keyword evidence="4" id="KW-0413">Isomerase</keyword>
<accession>A0ABQ1FQY5</accession>
<name>A0ABQ1FQY5_9GAMM</name>
<evidence type="ECO:0000259" key="6">
    <source>
        <dbReference type="Pfam" id="PF13249"/>
    </source>
</evidence>
<dbReference type="InterPro" id="IPR032696">
    <property type="entry name" value="SQ_cyclase_C"/>
</dbReference>
<dbReference type="NCBIfam" id="TIGR01507">
    <property type="entry name" value="hopene_cyclase"/>
    <property type="match status" value="1"/>
</dbReference>
<dbReference type="InterPro" id="IPR006400">
    <property type="entry name" value="Hopene-cyclase"/>
</dbReference>
<reference evidence="8" key="1">
    <citation type="journal article" date="2019" name="Int. J. Syst. Evol. Microbiol.">
        <title>The Global Catalogue of Microorganisms (GCM) 10K type strain sequencing project: providing services to taxonomists for standard genome sequencing and annotation.</title>
        <authorList>
            <consortium name="The Broad Institute Genomics Platform"/>
            <consortium name="The Broad Institute Genome Sequencing Center for Infectious Disease"/>
            <person name="Wu L."/>
            <person name="Ma J."/>
        </authorList>
    </citation>
    <scope>NUCLEOTIDE SEQUENCE [LARGE SCALE GENOMIC DNA]</scope>
    <source>
        <strain evidence="8">CGMCC 1.15439</strain>
    </source>
</reference>
<dbReference type="Gene3D" id="1.50.10.20">
    <property type="match status" value="2"/>
</dbReference>
<dbReference type="EMBL" id="BMJA01000001">
    <property type="protein sequence ID" value="GGA26139.1"/>
    <property type="molecule type" value="Genomic_DNA"/>
</dbReference>
<gene>
    <name evidence="7" type="primary">shc</name>
    <name evidence="7" type="ORF">GCM10010981_13520</name>
</gene>
<evidence type="ECO:0000313" key="8">
    <source>
        <dbReference type="Proteomes" id="UP000620046"/>
    </source>
</evidence>
<dbReference type="Pfam" id="PF13243">
    <property type="entry name" value="SQHop_cyclase_C"/>
    <property type="match status" value="1"/>
</dbReference>
<dbReference type="PANTHER" id="PTHR11764">
    <property type="entry name" value="TERPENE CYCLASE/MUTASE FAMILY MEMBER"/>
    <property type="match status" value="1"/>
</dbReference>
<comment type="pathway">
    <text evidence="1">Secondary metabolite biosynthesis; hopanoid biosynthesis.</text>
</comment>
<dbReference type="InterPro" id="IPR032697">
    <property type="entry name" value="SQ_cyclase_N"/>
</dbReference>
<protein>
    <submittedName>
        <fullName evidence="7">Squalene--hopene cyclase</fullName>
    </submittedName>
</protein>